<comment type="subcellular location">
    <subcellularLocation>
        <location evidence="1">Secreted</location>
        <location evidence="1">Cell wall</location>
        <topology evidence="1">Peptidoglycan-anchor</topology>
    </subcellularLocation>
</comment>
<feature type="domain" description="DUF5979" evidence="8">
    <location>
        <begin position="890"/>
        <end position="998"/>
    </location>
</feature>
<dbReference type="GO" id="GO:0007155">
    <property type="term" value="P:cell adhesion"/>
    <property type="evidence" value="ECO:0007669"/>
    <property type="project" value="InterPro"/>
</dbReference>
<dbReference type="InterPro" id="IPR041171">
    <property type="entry name" value="SDR_Ig"/>
</dbReference>
<dbReference type="NCBIfam" id="TIGR01167">
    <property type="entry name" value="LPXTG_anchor"/>
    <property type="match status" value="1"/>
</dbReference>
<dbReference type="Pfam" id="PF17961">
    <property type="entry name" value="Big_8"/>
    <property type="match status" value="1"/>
</dbReference>
<protein>
    <submittedName>
        <fullName evidence="9">LPXTG cell wall anchor domain-containing protein</fullName>
    </submittedName>
</protein>
<evidence type="ECO:0000256" key="3">
    <source>
        <dbReference type="ARBA" id="ARBA00022525"/>
    </source>
</evidence>
<evidence type="ECO:0000256" key="5">
    <source>
        <dbReference type="ARBA" id="ARBA00023088"/>
    </source>
</evidence>
<keyword evidence="6" id="KW-1133">Transmembrane helix</keyword>
<keyword evidence="2" id="KW-0134">Cell wall</keyword>
<feature type="domain" description="DUF5979" evidence="8">
    <location>
        <begin position="778"/>
        <end position="884"/>
    </location>
</feature>
<organism evidence="9 10">
    <name type="scientific">Aeromicrobium piscarium</name>
    <dbReference type="NCBI Taxonomy" id="2590901"/>
    <lineage>
        <taxon>Bacteria</taxon>
        <taxon>Bacillati</taxon>
        <taxon>Actinomycetota</taxon>
        <taxon>Actinomycetes</taxon>
        <taxon>Propionibacteriales</taxon>
        <taxon>Nocardioidaceae</taxon>
        <taxon>Aeromicrobium</taxon>
    </lineage>
</organism>
<keyword evidence="10" id="KW-1185">Reference proteome</keyword>
<dbReference type="Pfam" id="PF19407">
    <property type="entry name" value="DUF5979"/>
    <property type="match status" value="5"/>
</dbReference>
<dbReference type="SUPFAM" id="SSF49401">
    <property type="entry name" value="Bacterial adhesins"/>
    <property type="match status" value="3"/>
</dbReference>
<evidence type="ECO:0000256" key="2">
    <source>
        <dbReference type="ARBA" id="ARBA00022512"/>
    </source>
</evidence>
<dbReference type="InterPro" id="IPR011252">
    <property type="entry name" value="Fibrogen-bd_dom1"/>
</dbReference>
<keyword evidence="3" id="KW-0964">Secreted</keyword>
<dbReference type="Proteomes" id="UP000316988">
    <property type="component" value="Unassembled WGS sequence"/>
</dbReference>
<dbReference type="InterPro" id="IPR046022">
    <property type="entry name" value="DUF5979"/>
</dbReference>
<gene>
    <name evidence="9" type="ORF">FNM00_00050</name>
</gene>
<feature type="domain" description="SDR-like Ig" evidence="7">
    <location>
        <begin position="76"/>
        <end position="165"/>
    </location>
</feature>
<accession>A0A554SNW6</accession>
<keyword evidence="6" id="KW-0812">Transmembrane</keyword>
<comment type="caution">
    <text evidence="9">The sequence shown here is derived from an EMBL/GenBank/DDBJ whole genome shotgun (WGS) entry which is preliminary data.</text>
</comment>
<proteinExistence type="predicted"/>
<evidence type="ECO:0000259" key="8">
    <source>
        <dbReference type="Pfam" id="PF19407"/>
    </source>
</evidence>
<keyword evidence="5" id="KW-0572">Peptidoglycan-anchor</keyword>
<dbReference type="Gene3D" id="2.60.40.1280">
    <property type="match status" value="1"/>
</dbReference>
<sequence length="1396" mass="145507">MRSPHGMLKAIEARLRSNPASHRTPGPMSRVLMMLLAALMAVAGIVTVTSPASAAPNPRIVVDNIELSWEGDGQVEIGDTLGVTGTWDAGEAEPVSGDTFYVGLPPELRFDAAVPFDLVGEDGAVWGSCLTDPASAQALCTLNDRVEEWDGARGTFWFEVTANERTDADEVIFDGNGEDRPVVLPGEGGIGDGIELPGEVSKSGVMNGNNWSMTWTVDVPGANMAGQDTVTITDTLGAGHVLCDPTGFTVQTVRGETVNDVTGIATLNGGPGDAEFGIVLTAPEGGFSSDVIYRITYRTCTPDGQIDPAGTVYDNTAEVEGWGEAGIGIGRVENRPWHLGTTKSGSVLGGAERNGKIRWSIQVPGSELVGENGFSLADTLGGEHELCEDTVSGIRIYERYGPSNDRRTEITGDLVATPVGTPTDTSFAVDFAIADDSDFAFKDSDWRYIIEYTTCATAEGLPEAGTQFTNEASINGAVVTGGTRVPDRAQGKGGAINGGAVTIGDEDYLPQTTINWNVRIPGELVDGEDTLTITDTLSSTHQVCDGGESVAESLRLRVRAIDQIDNGGLGTVELTDSTEVDYDPETGQITFTLDPADGFSREYQYYIEYTTCTTSGGMDAPGTEYSNDVEFGTTSWNRTVTQNNRAGGTGEGVTRGSVAISKDLADTPGAQFVPDGTMFTVHVAEVDPTGVTQNEYDLQVPLNGDPVSGFTPRGHGWTFELSEPTFPSVPGVVFGAPVFAATDGVTPSADGTTAVVEITPRTNIAVQLTNAAQLGSLEILKEIEGGAVDLVDADQEFMINASIDVSGLGDNIPAQVDRQLAVTAGEPVVLDDLPIGAEVTFSENLPADDDVLTWGPVQISPESIVVTAEHATEPATITVTNTVERTVGTFALAKEVTGDQAGNPAVPGEVEVTATWTEEGGTEQSKVLNLPTDGTPVPFGEQLLIGTQVTLTETPLEDGSSIAWGAPVWSGDGVSVDGGSAVVTVSRDAEALVTVENHAATSTAGLSLLKGIAGEAAGEVGDDAEFPVTVSWTDADGEEQTRELMINAHQPIELGEDLPAGTVVTITEGDAPAIDTVIWDAITIDGDDVTDNGDGSATVVVSDQQSEVTLVTITNEATWAPGTFSVSKQLTGVSPEHGDVPETFTVIASWLDEEGAEQVKELTVPVDGTTVSLGEDLPHGTEVALSEVRPDDSASFTWNRPVWAGDRVTTHDDGTAVVVIGAADDVAVDLANSVTALTGSVELVKALDGKGAEDVPAGASFPVRVSWTDLHGEEQHQDTEITAGTPVVIDGVLLGTEVTLTESATEADLPGNVLWSGVQWSSDDVTVTVDDDAKSSSITIVGENGAQAEVTLTNTFDDLGTIPNAGAPDGALWLVLAGLVALAAGGGLMAQRSRRH</sequence>
<evidence type="ECO:0000259" key="7">
    <source>
        <dbReference type="Pfam" id="PF17961"/>
    </source>
</evidence>
<dbReference type="OrthoDB" id="3751233at2"/>
<name>A0A554SNW6_9ACTN</name>
<feature type="transmembrane region" description="Helical" evidence="6">
    <location>
        <begin position="1371"/>
        <end position="1390"/>
    </location>
</feature>
<keyword evidence="4" id="KW-0732">Signal</keyword>
<evidence type="ECO:0000313" key="10">
    <source>
        <dbReference type="Proteomes" id="UP000316988"/>
    </source>
</evidence>
<evidence type="ECO:0000256" key="4">
    <source>
        <dbReference type="ARBA" id="ARBA00022729"/>
    </source>
</evidence>
<reference evidence="9 10" key="1">
    <citation type="submission" date="2019-07" db="EMBL/GenBank/DDBJ databases">
        <authorList>
            <person name="Zhao L.H."/>
        </authorList>
    </citation>
    <scope>NUCLEOTIDE SEQUENCE [LARGE SCALE GENOMIC DNA]</scope>
    <source>
        <strain evidence="9 10">Co35</strain>
    </source>
</reference>
<dbReference type="Gene3D" id="2.60.40.740">
    <property type="match status" value="3"/>
</dbReference>
<evidence type="ECO:0000256" key="6">
    <source>
        <dbReference type="SAM" id="Phobius"/>
    </source>
</evidence>
<evidence type="ECO:0000313" key="9">
    <source>
        <dbReference type="EMBL" id="TSD68030.1"/>
    </source>
</evidence>
<dbReference type="EMBL" id="VLNT01000001">
    <property type="protein sequence ID" value="TSD68030.1"/>
    <property type="molecule type" value="Genomic_DNA"/>
</dbReference>
<evidence type="ECO:0000256" key="1">
    <source>
        <dbReference type="ARBA" id="ARBA00004168"/>
    </source>
</evidence>
<dbReference type="InterPro" id="IPR008966">
    <property type="entry name" value="Adhesion_dom_sf"/>
</dbReference>
<dbReference type="RefSeq" id="WP_143910976.1">
    <property type="nucleotide sequence ID" value="NZ_VLNT01000001.1"/>
</dbReference>
<feature type="domain" description="DUF5979" evidence="8">
    <location>
        <begin position="1007"/>
        <end position="1117"/>
    </location>
</feature>
<feature type="domain" description="DUF5979" evidence="8">
    <location>
        <begin position="1242"/>
        <end position="1357"/>
    </location>
</feature>
<feature type="domain" description="DUF5979" evidence="8">
    <location>
        <begin position="1124"/>
        <end position="1233"/>
    </location>
</feature>
<keyword evidence="6" id="KW-0472">Membrane</keyword>